<name>A0A7Y3W3L7_9PROT</name>
<proteinExistence type="predicted"/>
<dbReference type="Proteomes" id="UP000536835">
    <property type="component" value="Unassembled WGS sequence"/>
</dbReference>
<dbReference type="AlphaFoldDB" id="A0A7Y3W3L7"/>
<evidence type="ECO:0000313" key="1">
    <source>
        <dbReference type="EMBL" id="NNU14885.1"/>
    </source>
</evidence>
<dbReference type="Gene3D" id="3.10.450.50">
    <property type="match status" value="1"/>
</dbReference>
<dbReference type="EMBL" id="JABFCX010000002">
    <property type="protein sequence ID" value="NNU14885.1"/>
    <property type="molecule type" value="Genomic_DNA"/>
</dbReference>
<reference evidence="1 2" key="1">
    <citation type="submission" date="2020-05" db="EMBL/GenBank/DDBJ databases">
        <title>Parvularcula mediterraneae sp. nov., isolated from polypropylene straw from shallow seawater of the seashore of Laganas in Zakynthos island, Greece.</title>
        <authorList>
            <person name="Szabo I."/>
            <person name="Al-Omari J."/>
            <person name="Rado J."/>
            <person name="Szerdahelyi G.S."/>
        </authorList>
    </citation>
    <scope>NUCLEOTIDE SEQUENCE [LARGE SCALE GENOMIC DNA]</scope>
    <source>
        <strain evidence="1 2">ZS-1/3</strain>
    </source>
</reference>
<accession>A0A7Y3W3L7</accession>
<sequence length="166" mass="18619">MLSLLAAIAMTTAAPEDEVLDRIDDFFIALYQADTEALGAMMDDELQLYTLRKRPGRAKFEEVRGTREGFLAGLEGQEKKINEVYWDAKVQISPAGLATVWVPYYLEYEGAPLHCGIDAFTLVKGEAGWRITNIHDTRDPEGCERLGKDEAKGRMRPAKLVKLLKN</sequence>
<evidence type="ECO:0008006" key="3">
    <source>
        <dbReference type="Google" id="ProtNLM"/>
    </source>
</evidence>
<dbReference type="InterPro" id="IPR032710">
    <property type="entry name" value="NTF2-like_dom_sf"/>
</dbReference>
<protein>
    <recommendedName>
        <fullName evidence="3">Nuclear transport factor 2 family protein</fullName>
    </recommendedName>
</protein>
<evidence type="ECO:0000313" key="2">
    <source>
        <dbReference type="Proteomes" id="UP000536835"/>
    </source>
</evidence>
<keyword evidence="2" id="KW-1185">Reference proteome</keyword>
<dbReference type="SUPFAM" id="SSF54427">
    <property type="entry name" value="NTF2-like"/>
    <property type="match status" value="1"/>
</dbReference>
<gene>
    <name evidence="1" type="ORF">HK107_00930</name>
</gene>
<comment type="caution">
    <text evidence="1">The sequence shown here is derived from an EMBL/GenBank/DDBJ whole genome shotgun (WGS) entry which is preliminary data.</text>
</comment>
<organism evidence="1 2">
    <name type="scientific">Parvularcula mediterranea</name>
    <dbReference type="NCBI Taxonomy" id="2732508"/>
    <lineage>
        <taxon>Bacteria</taxon>
        <taxon>Pseudomonadati</taxon>
        <taxon>Pseudomonadota</taxon>
        <taxon>Alphaproteobacteria</taxon>
        <taxon>Parvularculales</taxon>
        <taxon>Parvularculaceae</taxon>
        <taxon>Parvularcula</taxon>
    </lineage>
</organism>
<dbReference type="RefSeq" id="WP_173195901.1">
    <property type="nucleotide sequence ID" value="NZ_JABFCX010000002.1"/>
</dbReference>